<evidence type="ECO:0008006" key="14">
    <source>
        <dbReference type="Google" id="ProtNLM"/>
    </source>
</evidence>
<dbReference type="Gene3D" id="3.30.420.610">
    <property type="entry name" value="LOTUS domain-like"/>
    <property type="match status" value="1"/>
</dbReference>
<name>A0A2N9HE38_FAGSY</name>
<dbReference type="SMART" id="SM00360">
    <property type="entry name" value="RRM"/>
    <property type="match status" value="1"/>
</dbReference>
<evidence type="ECO:0000259" key="12">
    <source>
        <dbReference type="PROSITE" id="PS51644"/>
    </source>
</evidence>
<dbReference type="EMBL" id="OIVN01003268">
    <property type="protein sequence ID" value="SPD09940.1"/>
    <property type="molecule type" value="Genomic_DNA"/>
</dbReference>
<feature type="domain" description="RRM" evidence="10">
    <location>
        <begin position="545"/>
        <end position="625"/>
    </location>
</feature>
<evidence type="ECO:0000256" key="4">
    <source>
        <dbReference type="ARBA" id="ARBA00022833"/>
    </source>
</evidence>
<feature type="region of interest" description="Disordered" evidence="9">
    <location>
        <begin position="633"/>
        <end position="658"/>
    </location>
</feature>
<evidence type="ECO:0000256" key="2">
    <source>
        <dbReference type="ARBA" id="ARBA00022737"/>
    </source>
</evidence>
<organism evidence="13">
    <name type="scientific">Fagus sylvatica</name>
    <name type="common">Beechnut</name>
    <dbReference type="NCBI Taxonomy" id="28930"/>
    <lineage>
        <taxon>Eukaryota</taxon>
        <taxon>Viridiplantae</taxon>
        <taxon>Streptophyta</taxon>
        <taxon>Embryophyta</taxon>
        <taxon>Tracheophyta</taxon>
        <taxon>Spermatophyta</taxon>
        <taxon>Magnoliopsida</taxon>
        <taxon>eudicotyledons</taxon>
        <taxon>Gunneridae</taxon>
        <taxon>Pentapetalae</taxon>
        <taxon>rosids</taxon>
        <taxon>fabids</taxon>
        <taxon>Fagales</taxon>
        <taxon>Fagaceae</taxon>
        <taxon>Fagus</taxon>
    </lineage>
</organism>
<dbReference type="GO" id="GO:0003723">
    <property type="term" value="F:RNA binding"/>
    <property type="evidence" value="ECO:0007669"/>
    <property type="project" value="UniProtKB-UniRule"/>
</dbReference>
<dbReference type="Gene3D" id="4.10.1000.10">
    <property type="entry name" value="Zinc finger, CCCH-type"/>
    <property type="match status" value="1"/>
</dbReference>
<dbReference type="Pfam" id="PF12796">
    <property type="entry name" value="Ank_2"/>
    <property type="match status" value="2"/>
</dbReference>
<keyword evidence="2" id="KW-0677">Repeat</keyword>
<dbReference type="PROSITE" id="PS50088">
    <property type="entry name" value="ANK_REPEAT"/>
    <property type="match status" value="5"/>
</dbReference>
<evidence type="ECO:0000259" key="11">
    <source>
        <dbReference type="PROSITE" id="PS50103"/>
    </source>
</evidence>
<dbReference type="Gene3D" id="1.25.40.20">
    <property type="entry name" value="Ankyrin repeat-containing domain"/>
    <property type="match status" value="2"/>
</dbReference>
<dbReference type="Pfam" id="PF12872">
    <property type="entry name" value="OST-HTH"/>
    <property type="match status" value="1"/>
</dbReference>
<dbReference type="Pfam" id="PF00076">
    <property type="entry name" value="RRM_1"/>
    <property type="match status" value="1"/>
</dbReference>
<feature type="compositionally biased region" description="Basic residues" evidence="9">
    <location>
        <begin position="1021"/>
        <end position="1033"/>
    </location>
</feature>
<dbReference type="InterPro" id="IPR036770">
    <property type="entry name" value="Ankyrin_rpt-contain_sf"/>
</dbReference>
<dbReference type="PANTHER" id="PTHR24203:SF86">
    <property type="entry name" value="PROTEASOME 26S SUBUNIT, NON-ATPASE 10"/>
    <property type="match status" value="1"/>
</dbReference>
<feature type="zinc finger region" description="C3H1-type" evidence="8">
    <location>
        <begin position="496"/>
        <end position="523"/>
    </location>
</feature>
<evidence type="ECO:0000256" key="7">
    <source>
        <dbReference type="PROSITE-ProRule" id="PRU00176"/>
    </source>
</evidence>
<dbReference type="InterPro" id="IPR002110">
    <property type="entry name" value="Ankyrin_rpt"/>
</dbReference>
<evidence type="ECO:0000256" key="1">
    <source>
        <dbReference type="ARBA" id="ARBA00022723"/>
    </source>
</evidence>
<evidence type="ECO:0000313" key="13">
    <source>
        <dbReference type="EMBL" id="SPD09940.1"/>
    </source>
</evidence>
<evidence type="ECO:0000256" key="3">
    <source>
        <dbReference type="ARBA" id="ARBA00022771"/>
    </source>
</evidence>
<dbReference type="PROSITE" id="PS50103">
    <property type="entry name" value="ZF_C3H1"/>
    <property type="match status" value="1"/>
</dbReference>
<gene>
    <name evidence="13" type="ORF">FSB_LOCUS37822</name>
</gene>
<reference evidence="13" key="1">
    <citation type="submission" date="2018-02" db="EMBL/GenBank/DDBJ databases">
        <authorList>
            <person name="Cohen D.B."/>
            <person name="Kent A.D."/>
        </authorList>
    </citation>
    <scope>NUCLEOTIDE SEQUENCE</scope>
</reference>
<dbReference type="PROSITE" id="PS50102">
    <property type="entry name" value="RRM"/>
    <property type="match status" value="1"/>
</dbReference>
<dbReference type="Gene3D" id="3.30.70.330">
    <property type="match status" value="1"/>
</dbReference>
<dbReference type="GO" id="GO:0008270">
    <property type="term" value="F:zinc ion binding"/>
    <property type="evidence" value="ECO:0007669"/>
    <property type="project" value="UniProtKB-KW"/>
</dbReference>
<evidence type="ECO:0000259" key="10">
    <source>
        <dbReference type="PROSITE" id="PS50102"/>
    </source>
</evidence>
<dbReference type="CDD" id="cd08824">
    <property type="entry name" value="LOTUS"/>
    <property type="match status" value="1"/>
</dbReference>
<sequence length="1033" mass="115960">MEIVAGNPNISPGTQSSSVTELFNSKNEAKQSLLKAIYEDDKANLLSHAKQLFQTGSDPLDRRVVSKILHLCCASDSAESASALLSGEFGTLPLINEFDDETGRSPLHTAAESHAKRCVELLLKKRSRTDLKTKDGRALLPLELSFSSRRLDVIWNPDDSSVEDLVVLLSQKDLTTVRLLSEKTNGIAELAYVNAVEGRIVPLAVLLVVAAEKVNEEMVLELGGGGGFNKEKMTIYEGVIRKTLHETTASSRAVKLTCSAEEEVAKRRKLLLREIELLQLFGAVACSGCTDKKVTSPLIRASQAGDEAVIELLLRTNIDINDTDAEGNSALHWSLKTSTQQIKIAWLLLKHGARVSQKNKLGLTALHIAAENGNSQALQVFLLEDPEAINYKTEMKETPLFFAVKNDHMSCAELLLRWGANSEVLNLRQRPIDLATSQDMRFMLNPTNISSINRILPIQRSYTTYFQDDESFSETCDALLSLTEEETTTESIYSHTKTEICKYFGSPRGCVRGDQCFYAHGEKELRQVKQGTHLILSPTNKDLRRRIFVGGLPPMLDTDSLGKFFEEQFGAIEEAIVLGVQVGYEMQSRGFGFVTFKEEKSVSTAVETHYVMIMGKQVEIKSVLPKCLLPTESQKLSPGQHDQEQNRDNQPQADSPNENITEKAKLENMSWVDRLVHGQPKTCSNEFQELHISPSYVHQSMPAWLRIFKKWLPCHLKDQSMRFKEGEYALSSLKGDFRATFGLELDHASLGYPKLSDFMKSLPGFCRMRVVPITTGGPATHLVLIPPNLPMPHEEVQHTLTMPCTPSYATSINESVDSNNSKCHRDLLSGSSEKASFVDSKIEEENRAQKYPKVNSDQNNNIPRVHMRFVSFLKPDPLFHGRRWLRNESDSGGADIYGHQQRHLVLEALTRKRNSKSVFFLRDYGFYKDYNASIKQGKCFACNQRKMIWANFPCQHLLWCGECKLQAIQVAGASDNKCVVCDIKVQKIDLLPWHEISRPAVCHDLPNVKEFPPFDPNHIRSPPKKKKSPWISN</sequence>
<feature type="domain" description="C3H1-type" evidence="11">
    <location>
        <begin position="496"/>
        <end position="523"/>
    </location>
</feature>
<dbReference type="AlphaFoldDB" id="A0A2N9HE38"/>
<evidence type="ECO:0000256" key="9">
    <source>
        <dbReference type="SAM" id="MobiDB-lite"/>
    </source>
</evidence>
<evidence type="ECO:0000256" key="5">
    <source>
        <dbReference type="ARBA" id="ARBA00023043"/>
    </source>
</evidence>
<feature type="domain" description="HTH OST-type" evidence="12">
    <location>
        <begin position="708"/>
        <end position="787"/>
    </location>
</feature>
<dbReference type="SUPFAM" id="SSF90229">
    <property type="entry name" value="CCCH zinc finger"/>
    <property type="match status" value="1"/>
</dbReference>
<dbReference type="InterPro" id="IPR025605">
    <property type="entry name" value="OST-HTH/LOTUS_dom"/>
</dbReference>
<dbReference type="PROSITE" id="PS51644">
    <property type="entry name" value="HTH_OST"/>
    <property type="match status" value="1"/>
</dbReference>
<dbReference type="InterPro" id="IPR035979">
    <property type="entry name" value="RBD_domain_sf"/>
</dbReference>
<keyword evidence="7" id="KW-0694">RNA-binding</keyword>
<dbReference type="InterPro" id="IPR000571">
    <property type="entry name" value="Znf_CCCH"/>
</dbReference>
<feature type="repeat" description="ANK" evidence="6">
    <location>
        <begin position="326"/>
        <end position="360"/>
    </location>
</feature>
<dbReference type="SUPFAM" id="SSF48403">
    <property type="entry name" value="Ankyrin repeat"/>
    <property type="match status" value="1"/>
</dbReference>
<feature type="compositionally biased region" description="Polar residues" evidence="9">
    <location>
        <begin position="648"/>
        <end position="658"/>
    </location>
</feature>
<protein>
    <recommendedName>
        <fullName evidence="14">RING-type E3 ubiquitin transferase</fullName>
    </recommendedName>
</protein>
<dbReference type="InterPro" id="IPR036855">
    <property type="entry name" value="Znf_CCCH_sf"/>
</dbReference>
<dbReference type="SMART" id="SM00248">
    <property type="entry name" value="ANK"/>
    <property type="match status" value="5"/>
</dbReference>
<feature type="repeat" description="ANK" evidence="6">
    <location>
        <begin position="293"/>
        <end position="325"/>
    </location>
</feature>
<feature type="repeat" description="ANK" evidence="6">
    <location>
        <begin position="395"/>
        <end position="427"/>
    </location>
</feature>
<dbReference type="SUPFAM" id="SSF54928">
    <property type="entry name" value="RNA-binding domain, RBD"/>
    <property type="match status" value="1"/>
</dbReference>
<dbReference type="InterPro" id="IPR041966">
    <property type="entry name" value="LOTUS-like"/>
</dbReference>
<keyword evidence="5 6" id="KW-0040">ANK repeat</keyword>
<keyword evidence="3 8" id="KW-0863">Zinc-finger</keyword>
<evidence type="ECO:0000256" key="6">
    <source>
        <dbReference type="PROSITE-ProRule" id="PRU00023"/>
    </source>
</evidence>
<keyword evidence="4 8" id="KW-0862">Zinc</keyword>
<dbReference type="InterPro" id="IPR012677">
    <property type="entry name" value="Nucleotide-bd_a/b_plait_sf"/>
</dbReference>
<dbReference type="PROSITE" id="PS50297">
    <property type="entry name" value="ANK_REP_REGION"/>
    <property type="match status" value="1"/>
</dbReference>
<feature type="repeat" description="ANK" evidence="6">
    <location>
        <begin position="361"/>
        <end position="394"/>
    </location>
</feature>
<accession>A0A2N9HE38</accession>
<feature type="repeat" description="ANK" evidence="6">
    <location>
        <begin position="102"/>
        <end position="134"/>
    </location>
</feature>
<dbReference type="SMART" id="SM00356">
    <property type="entry name" value="ZnF_C3H1"/>
    <property type="match status" value="1"/>
</dbReference>
<dbReference type="InterPro" id="IPR000504">
    <property type="entry name" value="RRM_dom"/>
</dbReference>
<dbReference type="GO" id="GO:0010468">
    <property type="term" value="P:regulation of gene expression"/>
    <property type="evidence" value="ECO:0007669"/>
    <property type="project" value="UniProtKB-ARBA"/>
</dbReference>
<keyword evidence="1 8" id="KW-0479">Metal-binding</keyword>
<dbReference type="PANTHER" id="PTHR24203">
    <property type="entry name" value="ANKYRIN REPEAT FAMILY PROTEIN"/>
    <property type="match status" value="1"/>
</dbReference>
<feature type="region of interest" description="Disordered" evidence="9">
    <location>
        <begin position="1013"/>
        <end position="1033"/>
    </location>
</feature>
<evidence type="ECO:0000256" key="8">
    <source>
        <dbReference type="PROSITE-ProRule" id="PRU00723"/>
    </source>
</evidence>
<proteinExistence type="predicted"/>